<dbReference type="Gene3D" id="1.20.1050.130">
    <property type="match status" value="1"/>
</dbReference>
<dbReference type="SUPFAM" id="SSF47616">
    <property type="entry name" value="GST C-terminal domain-like"/>
    <property type="match status" value="1"/>
</dbReference>
<feature type="domain" description="GST C-terminal" evidence="2">
    <location>
        <begin position="91"/>
        <end position="208"/>
    </location>
</feature>
<dbReference type="Pfam" id="PF14497">
    <property type="entry name" value="GST_C_3"/>
    <property type="match status" value="1"/>
</dbReference>
<dbReference type="PROSITE" id="PS50404">
    <property type="entry name" value="GST_NTER"/>
    <property type="match status" value="1"/>
</dbReference>
<dbReference type="SFLD" id="SFLDS00019">
    <property type="entry name" value="Glutathione_Transferase_(cytos"/>
    <property type="match status" value="1"/>
</dbReference>
<keyword evidence="4" id="KW-1185">Reference proteome</keyword>
<evidence type="ECO:0000259" key="2">
    <source>
        <dbReference type="PROSITE" id="PS50405"/>
    </source>
</evidence>
<dbReference type="OrthoDB" id="5291630at2"/>
<dbReference type="STRING" id="1915309.AXG55_12770"/>
<evidence type="ECO:0000259" key="1">
    <source>
        <dbReference type="PROSITE" id="PS50404"/>
    </source>
</evidence>
<gene>
    <name evidence="3" type="ORF">AXG55_12770</name>
</gene>
<protein>
    <recommendedName>
        <fullName evidence="5">Glutathione S-transferase</fullName>
    </recommendedName>
</protein>
<dbReference type="EMBL" id="CP017834">
    <property type="protein sequence ID" value="APJ04725.1"/>
    <property type="molecule type" value="Genomic_DNA"/>
</dbReference>
<reference evidence="3 4" key="1">
    <citation type="submission" date="2016-10" db="EMBL/GenBank/DDBJ databases">
        <title>Silvanigrella aquatica sp. nov., isolated from a freshwater lake located in the Black Forest, Germany, description of Silvanigrellaceae fam. nov., Silvanigrellales ord. nov., reclassification of the order Bdellovibrionales in the class Oligoflexia, reclassification of the families Bacteriovoracaceae and Halobacteriovoraceae in the new order Bacteriovoracales ord. nov., and reclassification of the family Pseudobacteriovoracaceae in the order Oligoflexiales.</title>
        <authorList>
            <person name="Hahn M.W."/>
            <person name="Schmidt J."/>
            <person name="Koll U."/>
            <person name="Rohde M."/>
            <person name="Verbag S."/>
            <person name="Pitt A."/>
            <person name="Nakai R."/>
            <person name="Naganuma T."/>
            <person name="Lang E."/>
        </authorList>
    </citation>
    <scope>NUCLEOTIDE SEQUENCE [LARGE SCALE GENOMIC DNA]</scope>
    <source>
        <strain evidence="3 4">MWH-Nonnen-W8red</strain>
    </source>
</reference>
<dbReference type="PANTHER" id="PTHR44051:SF9">
    <property type="entry name" value="GLUTATHIONE S-TRANSFERASE 1"/>
    <property type="match status" value="1"/>
</dbReference>
<accession>A0A1L4D3E5</accession>
<dbReference type="InterPro" id="IPR036282">
    <property type="entry name" value="Glutathione-S-Trfase_C_sf"/>
</dbReference>
<dbReference type="CDD" id="cd00299">
    <property type="entry name" value="GST_C_family"/>
    <property type="match status" value="1"/>
</dbReference>
<dbReference type="Pfam" id="PF02798">
    <property type="entry name" value="GST_N"/>
    <property type="match status" value="1"/>
</dbReference>
<dbReference type="PROSITE" id="PS50405">
    <property type="entry name" value="GST_CTER"/>
    <property type="match status" value="1"/>
</dbReference>
<proteinExistence type="predicted"/>
<dbReference type="AlphaFoldDB" id="A0A1L4D3E5"/>
<dbReference type="InterPro" id="IPR010987">
    <property type="entry name" value="Glutathione-S-Trfase_C-like"/>
</dbReference>
<name>A0A1L4D3E5_9BACT</name>
<sequence>MSSHSLILYECPETRSDRVKFLLEEIALPYEKKTLQLSKGEHKSGEYLAINPIGSVPFLIDKDAGISLSESGAICHYLAKNFKHNLYFPEDIKTLSHYDEMMFFATSTLDPICYQIFFHSKKYPPEKRVPAILELNIQRFDDCVQYLNKTLEKYAYALGNKLSAPDFIIAPTLLCIKEEVKKYPLIQKYIENILELPSMKKVRNQTKS</sequence>
<dbReference type="KEGG" id="saqi:AXG55_12770"/>
<evidence type="ECO:0008006" key="5">
    <source>
        <dbReference type="Google" id="ProtNLM"/>
    </source>
</evidence>
<dbReference type="RefSeq" id="WP_148698482.1">
    <property type="nucleotide sequence ID" value="NZ_CP017834.1"/>
</dbReference>
<dbReference type="InterPro" id="IPR004046">
    <property type="entry name" value="GST_C"/>
</dbReference>
<dbReference type="Proteomes" id="UP000184731">
    <property type="component" value="Chromosome"/>
</dbReference>
<dbReference type="InterPro" id="IPR040079">
    <property type="entry name" value="Glutathione_S-Trfase"/>
</dbReference>
<feature type="domain" description="GST N-terminal" evidence="1">
    <location>
        <begin position="3"/>
        <end position="86"/>
    </location>
</feature>
<dbReference type="SFLD" id="SFLDG00358">
    <property type="entry name" value="Main_(cytGST)"/>
    <property type="match status" value="1"/>
</dbReference>
<dbReference type="CDD" id="cd03046">
    <property type="entry name" value="GST_N_GTT1_like"/>
    <property type="match status" value="1"/>
</dbReference>
<evidence type="ECO:0000313" key="3">
    <source>
        <dbReference type="EMBL" id="APJ04725.1"/>
    </source>
</evidence>
<dbReference type="SUPFAM" id="SSF52833">
    <property type="entry name" value="Thioredoxin-like"/>
    <property type="match status" value="1"/>
</dbReference>
<organism evidence="3 4">
    <name type="scientific">Silvanigrella aquatica</name>
    <dbReference type="NCBI Taxonomy" id="1915309"/>
    <lineage>
        <taxon>Bacteria</taxon>
        <taxon>Pseudomonadati</taxon>
        <taxon>Bdellovibrionota</taxon>
        <taxon>Oligoflexia</taxon>
        <taxon>Silvanigrellales</taxon>
        <taxon>Silvanigrellaceae</taxon>
        <taxon>Silvanigrella</taxon>
    </lineage>
</organism>
<evidence type="ECO:0000313" key="4">
    <source>
        <dbReference type="Proteomes" id="UP000184731"/>
    </source>
</evidence>
<dbReference type="InterPro" id="IPR004045">
    <property type="entry name" value="Glutathione_S-Trfase_N"/>
</dbReference>
<dbReference type="PANTHER" id="PTHR44051">
    <property type="entry name" value="GLUTATHIONE S-TRANSFERASE-RELATED"/>
    <property type="match status" value="1"/>
</dbReference>
<dbReference type="InterPro" id="IPR036249">
    <property type="entry name" value="Thioredoxin-like_sf"/>
</dbReference>